<dbReference type="EMBL" id="AP010904">
    <property type="protein sequence ID" value="BAH74847.1"/>
    <property type="molecule type" value="Genomic_DNA"/>
</dbReference>
<gene>
    <name evidence="1" type="ordered locus">DMR_13560</name>
</gene>
<dbReference type="OrthoDB" id="5455013at2"/>
<dbReference type="AlphaFoldDB" id="C4XMQ6"/>
<protein>
    <submittedName>
        <fullName evidence="1">Uncharacterized protein</fullName>
    </submittedName>
</protein>
<dbReference type="Proteomes" id="UP000009071">
    <property type="component" value="Chromosome"/>
</dbReference>
<dbReference type="HOGENOM" id="CLU_890605_0_0_7"/>
<name>C4XMQ6_SOLM1</name>
<accession>C4XMQ6</accession>
<proteinExistence type="predicted"/>
<organism evidence="1 2">
    <name type="scientific">Solidesulfovibrio magneticus (strain ATCC 700980 / DSM 13731 / RS-1)</name>
    <name type="common">Desulfovibrio magneticus</name>
    <dbReference type="NCBI Taxonomy" id="573370"/>
    <lineage>
        <taxon>Bacteria</taxon>
        <taxon>Pseudomonadati</taxon>
        <taxon>Thermodesulfobacteriota</taxon>
        <taxon>Desulfovibrionia</taxon>
        <taxon>Desulfovibrionales</taxon>
        <taxon>Desulfovibrionaceae</taxon>
        <taxon>Solidesulfovibrio</taxon>
    </lineage>
</organism>
<keyword evidence="2" id="KW-1185">Reference proteome</keyword>
<dbReference type="KEGG" id="dma:DMR_13560"/>
<dbReference type="eggNOG" id="ENOG50317QS">
    <property type="taxonomic scope" value="Bacteria"/>
</dbReference>
<dbReference type="RefSeq" id="WP_015860057.1">
    <property type="nucleotide sequence ID" value="NC_012796.1"/>
</dbReference>
<dbReference type="STRING" id="573370.DMR_13560"/>
<evidence type="ECO:0000313" key="1">
    <source>
        <dbReference type="EMBL" id="BAH74847.1"/>
    </source>
</evidence>
<sequence length="312" mass="33189">MDFLSFFMPGERRPAPRAADAAVRAARARAEELLGRATGRLDGLFALLAAADARDAGLVAALLAEDLDALAGQLGAGGEILTEVRAGLGPMPGAEILAGFARRAQARLDALERKLAERKAGDWRLAVDRYEARALWRVRTALIVCVGLLAASLLLGDTLAKKRRDFAAMVALLHERTEAQNALDALAELALAAKKATGKPLFAVTGQNCTSCGCEGRDLRLVPQGDVCRRQWEAARERLGAAAKASPRTLERLARDPWGSPYLLNENEGESPDFPCLPDAAVSAGQNGLFGDADDIVVAVPNAFCPTDKERP</sequence>
<evidence type="ECO:0000313" key="2">
    <source>
        <dbReference type="Proteomes" id="UP000009071"/>
    </source>
</evidence>
<reference evidence="1 2" key="1">
    <citation type="journal article" date="2009" name="Genome Res.">
        <title>Whole genome sequence of Desulfovibrio magneticus strain RS-1 revealed common gene clusters in magnetotactic bacteria.</title>
        <authorList>
            <person name="Nakazawa H."/>
            <person name="Arakaki A."/>
            <person name="Narita-Yamada S."/>
            <person name="Yashiro I."/>
            <person name="Jinno K."/>
            <person name="Aoki N."/>
            <person name="Tsuruyama A."/>
            <person name="Okamura Y."/>
            <person name="Tanikawa S."/>
            <person name="Fujita N."/>
            <person name="Takeyama H."/>
            <person name="Matsunaga T."/>
        </authorList>
    </citation>
    <scope>NUCLEOTIDE SEQUENCE [LARGE SCALE GENOMIC DNA]</scope>
    <source>
        <strain evidence="2">ATCC 700980 / DSM 13731 / RS-1</strain>
    </source>
</reference>